<dbReference type="Gene3D" id="3.90.245.10">
    <property type="entry name" value="Ribonucleoside hydrolase-like"/>
    <property type="match status" value="1"/>
</dbReference>
<evidence type="ECO:0000256" key="1">
    <source>
        <dbReference type="ARBA" id="ARBA00009176"/>
    </source>
</evidence>
<accession>A0A8K0L022</accession>
<dbReference type="InterPro" id="IPR023186">
    <property type="entry name" value="IUNH"/>
</dbReference>
<keyword evidence="2" id="KW-0378">Hydrolase</keyword>
<keyword evidence="7" id="KW-1185">Reference proteome</keyword>
<dbReference type="GO" id="GO:0006152">
    <property type="term" value="P:purine nucleoside catabolic process"/>
    <property type="evidence" value="ECO:0007669"/>
    <property type="project" value="TreeGrafter"/>
</dbReference>
<dbReference type="OrthoDB" id="5783963at2759"/>
<dbReference type="Pfam" id="PF01156">
    <property type="entry name" value="IU_nuc_hydro"/>
    <property type="match status" value="1"/>
</dbReference>
<dbReference type="PANTHER" id="PTHR12304:SF56">
    <property type="entry name" value="HYDROLASE, PUTATIVE (AFU_ORTHOLOGUE AFUA_1G11790)-RELATED"/>
    <property type="match status" value="1"/>
</dbReference>
<evidence type="ECO:0000313" key="7">
    <source>
        <dbReference type="Proteomes" id="UP000809789"/>
    </source>
</evidence>
<organism evidence="6 7">
    <name type="scientific">Elsinoe batatas</name>
    <dbReference type="NCBI Taxonomy" id="2601811"/>
    <lineage>
        <taxon>Eukaryota</taxon>
        <taxon>Fungi</taxon>
        <taxon>Dikarya</taxon>
        <taxon>Ascomycota</taxon>
        <taxon>Pezizomycotina</taxon>
        <taxon>Dothideomycetes</taxon>
        <taxon>Dothideomycetidae</taxon>
        <taxon>Myriangiales</taxon>
        <taxon>Elsinoaceae</taxon>
        <taxon>Elsinoe</taxon>
    </lineage>
</organism>
<evidence type="ECO:0000256" key="4">
    <source>
        <dbReference type="SAM" id="MobiDB-lite"/>
    </source>
</evidence>
<sequence length="443" mass="48387">MTLRRRIIIDTDPGVDDILAILLALSAESEELDVLLLSLTYGNVEVDKCLRNVISLLYHVHQEMRWRQQNGKAPGFEALSASKPIVAIGAENPLADAMLMADYFHGTDGLGGISESHPHLTPDETWQALSKQVSKSDKPEDAAARSELSDKDQLFRPSKIPAHKEILRLLKENAQDEITIVAVGPMTNLALAAAEDPVTFLRAKEVVIMGGAVSVPGNITPVAEFNTFADSYAAARLYSLSSPLPASTMPPTPPTPQGKRTVFPPPPHLSPYPKSLPKQLSITLFPLDITHVHNLTRTTFTNTVTPLISAGSPLAKWIDAFISSTFRNVESLRSADTTSELALEMHDPLCIWYVLTGHRPGWKVLHGEDLRVETSGQWTRGMCVVDGRDRKKADEGMTQAGKEIKGDHGGWLSNQRGNRVDRAVESPDANGFAAEMLGRIFGL</sequence>
<dbReference type="GO" id="GO:0005829">
    <property type="term" value="C:cytosol"/>
    <property type="evidence" value="ECO:0007669"/>
    <property type="project" value="TreeGrafter"/>
</dbReference>
<dbReference type="SUPFAM" id="SSF53590">
    <property type="entry name" value="Nucleoside hydrolase"/>
    <property type="match status" value="1"/>
</dbReference>
<feature type="region of interest" description="Disordered" evidence="4">
    <location>
        <begin position="243"/>
        <end position="268"/>
    </location>
</feature>
<comment type="caution">
    <text evidence="6">The sequence shown here is derived from an EMBL/GenBank/DDBJ whole genome shotgun (WGS) entry which is preliminary data.</text>
</comment>
<protein>
    <recommendedName>
        <fullName evidence="5">Inosine/uridine-preferring nucleoside hydrolase domain-containing protein</fullName>
    </recommendedName>
</protein>
<feature type="domain" description="Inosine/uridine-preferring nucleoside hydrolase" evidence="5">
    <location>
        <begin position="7"/>
        <end position="395"/>
    </location>
</feature>
<keyword evidence="3" id="KW-0326">Glycosidase</keyword>
<dbReference type="EMBL" id="JAESVG020000006">
    <property type="protein sequence ID" value="KAG8626622.1"/>
    <property type="molecule type" value="Genomic_DNA"/>
</dbReference>
<evidence type="ECO:0000256" key="2">
    <source>
        <dbReference type="ARBA" id="ARBA00022801"/>
    </source>
</evidence>
<dbReference type="AlphaFoldDB" id="A0A8K0L022"/>
<gene>
    <name evidence="6" type="ORF">KVT40_005567</name>
</gene>
<dbReference type="GO" id="GO:0008477">
    <property type="term" value="F:purine nucleosidase activity"/>
    <property type="evidence" value="ECO:0007669"/>
    <property type="project" value="TreeGrafter"/>
</dbReference>
<comment type="similarity">
    <text evidence="1">Belongs to the IUNH family.</text>
</comment>
<evidence type="ECO:0000256" key="3">
    <source>
        <dbReference type="ARBA" id="ARBA00023295"/>
    </source>
</evidence>
<dbReference type="Proteomes" id="UP000809789">
    <property type="component" value="Unassembled WGS sequence"/>
</dbReference>
<evidence type="ECO:0000313" key="6">
    <source>
        <dbReference type="EMBL" id="KAG8626622.1"/>
    </source>
</evidence>
<proteinExistence type="inferred from homology"/>
<dbReference type="PANTHER" id="PTHR12304">
    <property type="entry name" value="INOSINE-URIDINE PREFERRING NUCLEOSIDE HYDROLASE"/>
    <property type="match status" value="1"/>
</dbReference>
<evidence type="ECO:0000259" key="5">
    <source>
        <dbReference type="Pfam" id="PF01156"/>
    </source>
</evidence>
<dbReference type="InterPro" id="IPR036452">
    <property type="entry name" value="Ribo_hydro-like"/>
</dbReference>
<reference evidence="6" key="1">
    <citation type="submission" date="2021-07" db="EMBL/GenBank/DDBJ databases">
        <title>Elsinoe batatas strain:CRI-CJ2 Genome sequencing and assembly.</title>
        <authorList>
            <person name="Huang L."/>
        </authorList>
    </citation>
    <scope>NUCLEOTIDE SEQUENCE</scope>
    <source>
        <strain evidence="6">CRI-CJ2</strain>
    </source>
</reference>
<name>A0A8K0L022_9PEZI</name>
<dbReference type="InterPro" id="IPR001910">
    <property type="entry name" value="Inosine/uridine_hydrolase_dom"/>
</dbReference>